<accession>A0A087T305</accession>
<dbReference type="Pfam" id="PF08568">
    <property type="entry name" value="Kinetochor_Ybp2"/>
    <property type="match status" value="1"/>
</dbReference>
<dbReference type="AlphaFoldDB" id="A0A087T305"/>
<dbReference type="EMBL" id="KK113160">
    <property type="protein sequence ID" value="KFM59494.1"/>
    <property type="molecule type" value="Genomic_DNA"/>
</dbReference>
<dbReference type="GO" id="GO:0055105">
    <property type="term" value="F:ubiquitin-protein transferase inhibitor activity"/>
    <property type="evidence" value="ECO:0007669"/>
    <property type="project" value="TreeGrafter"/>
</dbReference>
<evidence type="ECO:0000313" key="2">
    <source>
        <dbReference type="Proteomes" id="UP000054359"/>
    </source>
</evidence>
<proteinExistence type="predicted"/>
<reference evidence="1 2" key="1">
    <citation type="submission" date="2013-11" db="EMBL/GenBank/DDBJ databases">
        <title>Genome sequencing of Stegodyphus mimosarum.</title>
        <authorList>
            <person name="Bechsgaard J."/>
        </authorList>
    </citation>
    <scope>NUCLEOTIDE SEQUENCE [LARGE SCALE GENOMIC DNA]</scope>
</reference>
<dbReference type="GO" id="GO:0005737">
    <property type="term" value="C:cytoplasm"/>
    <property type="evidence" value="ECO:0007669"/>
    <property type="project" value="TreeGrafter"/>
</dbReference>
<name>A0A087T305_STEMI</name>
<dbReference type="PANTHER" id="PTHR15430">
    <property type="entry name" value="GLOMULIN"/>
    <property type="match status" value="1"/>
</dbReference>
<protein>
    <submittedName>
        <fullName evidence="1">Glomulin</fullName>
    </submittedName>
</protein>
<keyword evidence="2" id="KW-1185">Reference proteome</keyword>
<sequence length="573" mass="66504">MGVPFEADITNLLKEKKFEKVLELLKNPENDNEVTNNVWNLVSNICSTLKTNGLVQEESDVILCKKLLLHLVDRGNPKEIIIALMEEADSFKDHSYFCLLLDPLQRVLKKVPGKRGKSLEWVLSTLNAHIQTLPLPEDLDLQGDEKLLLDADSSVIDTNYVLENYYLFLEPFVDEVSHETLSKKEHYFIDRVAHQQEILQKHILKLFYHPFLFHDLYVESEFRPKSTIRILCEKYVKCSLKITRNVIKLFSYDRISTKTHDSTQDEQDVDQIPKLAFANLAYLLFVENFALDFQPFVYSHQYEFIKHMEYVIILLSRKENLVLFKGLKLAQSFIDKLMEFELSYDYTELEISTRFPIALLNVAIYCQIETHRKTSVNLFLSYISKCDWKSRYHLIMQVITTINHSGVQGLVINLCKNYVHETLTGNVDGDYFVGRNLNLIMRNVFTLSNGVETDILENCDKIVTALNFLRYLLLKDQKNLCQTGVWDMIDLIKENFIHPLGTGLDLSRAHYKQVAKDADEAKKQKSVNTTVSVNSEVLPNIPLNFQKEVFEKALVTFDMIESILSRVKELISY</sequence>
<dbReference type="STRING" id="407821.A0A087T305"/>
<evidence type="ECO:0000313" key="1">
    <source>
        <dbReference type="EMBL" id="KFM59494.1"/>
    </source>
</evidence>
<dbReference type="Proteomes" id="UP000054359">
    <property type="component" value="Unassembled WGS sequence"/>
</dbReference>
<dbReference type="InterPro" id="IPR013877">
    <property type="entry name" value="YAP-bd/ALF4/Glomulin"/>
</dbReference>
<dbReference type="OMA" id="TLCPMEH"/>
<dbReference type="OrthoDB" id="619536at2759"/>
<feature type="non-terminal residue" evidence="1">
    <location>
        <position position="573"/>
    </location>
</feature>
<gene>
    <name evidence="1" type="ORF">X975_00117</name>
</gene>
<organism evidence="1 2">
    <name type="scientific">Stegodyphus mimosarum</name>
    <name type="common">African social velvet spider</name>
    <dbReference type="NCBI Taxonomy" id="407821"/>
    <lineage>
        <taxon>Eukaryota</taxon>
        <taxon>Metazoa</taxon>
        <taxon>Ecdysozoa</taxon>
        <taxon>Arthropoda</taxon>
        <taxon>Chelicerata</taxon>
        <taxon>Arachnida</taxon>
        <taxon>Araneae</taxon>
        <taxon>Araneomorphae</taxon>
        <taxon>Entelegynae</taxon>
        <taxon>Eresoidea</taxon>
        <taxon>Eresidae</taxon>
        <taxon>Stegodyphus</taxon>
    </lineage>
</organism>
<dbReference type="InterPro" id="IPR019516">
    <property type="entry name" value="Glomulin/ALF4"/>
</dbReference>
<dbReference type="PANTHER" id="PTHR15430:SF1">
    <property type="entry name" value="GLOMULIN"/>
    <property type="match status" value="1"/>
</dbReference>